<evidence type="ECO:0000313" key="2">
    <source>
        <dbReference type="EMBL" id="GAY66091.1"/>
    </source>
</evidence>
<proteinExistence type="predicted"/>
<evidence type="ECO:0000313" key="3">
    <source>
        <dbReference type="Proteomes" id="UP000236630"/>
    </source>
</evidence>
<name>A0A2H5QNB4_CITUN</name>
<keyword evidence="1" id="KW-1133">Transmembrane helix</keyword>
<evidence type="ECO:0000256" key="1">
    <source>
        <dbReference type="SAM" id="Phobius"/>
    </source>
</evidence>
<dbReference type="Proteomes" id="UP000236630">
    <property type="component" value="Unassembled WGS sequence"/>
</dbReference>
<comment type="caution">
    <text evidence="2">The sequence shown here is derived from an EMBL/GenBank/DDBJ whole genome shotgun (WGS) entry which is preliminary data.</text>
</comment>
<reference evidence="2 3" key="1">
    <citation type="journal article" date="2017" name="Front. Genet.">
        <title>Draft sequencing of the heterozygous diploid genome of Satsuma (Citrus unshiu Marc.) using a hybrid assembly approach.</title>
        <authorList>
            <person name="Shimizu T."/>
            <person name="Tanizawa Y."/>
            <person name="Mochizuki T."/>
            <person name="Nagasaki H."/>
            <person name="Yoshioka T."/>
            <person name="Toyoda A."/>
            <person name="Fujiyama A."/>
            <person name="Kaminuma E."/>
            <person name="Nakamura Y."/>
        </authorList>
    </citation>
    <scope>NUCLEOTIDE SEQUENCE [LARGE SCALE GENOMIC DNA]</scope>
    <source>
        <strain evidence="3">cv. Miyagawa wase</strain>
    </source>
</reference>
<dbReference type="AlphaFoldDB" id="A0A2H5QNB4"/>
<dbReference type="EMBL" id="BDQV01000538">
    <property type="protein sequence ID" value="GAY66091.1"/>
    <property type="molecule type" value="Genomic_DNA"/>
</dbReference>
<keyword evidence="1" id="KW-0472">Membrane</keyword>
<feature type="transmembrane region" description="Helical" evidence="1">
    <location>
        <begin position="235"/>
        <end position="259"/>
    </location>
</feature>
<protein>
    <submittedName>
        <fullName evidence="2">Uncharacterized protein</fullName>
    </submittedName>
</protein>
<keyword evidence="1" id="KW-0812">Transmembrane</keyword>
<gene>
    <name evidence="2" type="ORF">CUMW_245960</name>
</gene>
<keyword evidence="3" id="KW-1185">Reference proteome</keyword>
<organism evidence="2 3">
    <name type="scientific">Citrus unshiu</name>
    <name type="common">Satsuma mandarin</name>
    <name type="synonym">Citrus nobilis var. unshiu</name>
    <dbReference type="NCBI Taxonomy" id="55188"/>
    <lineage>
        <taxon>Eukaryota</taxon>
        <taxon>Viridiplantae</taxon>
        <taxon>Streptophyta</taxon>
        <taxon>Embryophyta</taxon>
        <taxon>Tracheophyta</taxon>
        <taxon>Spermatophyta</taxon>
        <taxon>Magnoliopsida</taxon>
        <taxon>eudicotyledons</taxon>
        <taxon>Gunneridae</taxon>
        <taxon>Pentapetalae</taxon>
        <taxon>rosids</taxon>
        <taxon>malvids</taxon>
        <taxon>Sapindales</taxon>
        <taxon>Rutaceae</taxon>
        <taxon>Aurantioideae</taxon>
        <taxon>Citrus</taxon>
    </lineage>
</organism>
<accession>A0A2H5QNB4</accession>
<sequence length="268" mass="31439">MDQTIGMLARQVIPIVYNDWRKVPQIYKEELWKYIQMKETGLSELQIDRSILWKEGRKSKSGEFKPEALPIVNKIEDDLNEKQLKKRVYNVIENEESKKRAIHVEEESDSHKTIPYVGIEEASPDNKILCHGDETIMRMKISEDIEHIISSAEEHSRILKMKRYEEIERFLTMAQELLRFQGKKVYFEDLIYGQCDINTYITIEDCSVLAYFEELTFFGKKTYNEKEIDEIRKEWASFFLGKVVIISGACCCCSLLIYATGDQAINIH</sequence>